<evidence type="ECO:0000256" key="5">
    <source>
        <dbReference type="ARBA" id="ARBA00022806"/>
    </source>
</evidence>
<reference evidence="17" key="1">
    <citation type="submission" date="2021-01" db="EMBL/GenBank/DDBJ databases">
        <authorList>
            <person name="Li R."/>
            <person name="Bekaert M."/>
        </authorList>
    </citation>
    <scope>NUCLEOTIDE SEQUENCE</scope>
    <source>
        <strain evidence="17">Farmed</strain>
    </source>
</reference>
<dbReference type="GO" id="GO:0030490">
    <property type="term" value="P:maturation of SSU-rRNA"/>
    <property type="evidence" value="ECO:0007669"/>
    <property type="project" value="InterPro"/>
</dbReference>
<evidence type="ECO:0000259" key="16">
    <source>
        <dbReference type="PROSITE" id="PS51195"/>
    </source>
</evidence>
<evidence type="ECO:0000256" key="4">
    <source>
        <dbReference type="ARBA" id="ARBA00022801"/>
    </source>
</evidence>
<keyword evidence="4 17" id="KW-0378">Hydrolase</keyword>
<dbReference type="SUPFAM" id="SSF52540">
    <property type="entry name" value="P-loop containing nucleoside triphosphate hydrolases"/>
    <property type="match status" value="1"/>
</dbReference>
<feature type="short sequence motif" description="Q motif" evidence="12">
    <location>
        <begin position="129"/>
        <end position="157"/>
    </location>
</feature>
<dbReference type="CDD" id="cd18787">
    <property type="entry name" value="SF2_C_DEAD"/>
    <property type="match status" value="1"/>
</dbReference>
<evidence type="ECO:0000256" key="1">
    <source>
        <dbReference type="ARBA" id="ARBA00004604"/>
    </source>
</evidence>
<dbReference type="InterPro" id="IPR014014">
    <property type="entry name" value="RNA_helicase_DEAD_Q_motif"/>
</dbReference>
<dbReference type="GO" id="GO:0003723">
    <property type="term" value="F:RNA binding"/>
    <property type="evidence" value="ECO:0007669"/>
    <property type="project" value="UniProtKB-KW"/>
</dbReference>
<dbReference type="EMBL" id="CAHIKZ030001387">
    <property type="protein sequence ID" value="CAE1262306.1"/>
    <property type="molecule type" value="Genomic_DNA"/>
</dbReference>
<protein>
    <recommendedName>
        <fullName evidence="10">Probable ATP-dependent RNA helicase DDX52</fullName>
        <ecNumber evidence="2">3.6.4.13</ecNumber>
    </recommendedName>
</protein>
<dbReference type="PROSITE" id="PS51192">
    <property type="entry name" value="HELICASE_ATP_BIND_1"/>
    <property type="match status" value="1"/>
</dbReference>
<dbReference type="CDD" id="cd17957">
    <property type="entry name" value="DEADc_DDX52"/>
    <property type="match status" value="1"/>
</dbReference>
<dbReference type="InterPro" id="IPR014001">
    <property type="entry name" value="Helicase_ATP-bd"/>
</dbReference>
<evidence type="ECO:0000313" key="17">
    <source>
        <dbReference type="EMBL" id="CAE1262306.1"/>
    </source>
</evidence>
<dbReference type="GO" id="GO:0005524">
    <property type="term" value="F:ATP binding"/>
    <property type="evidence" value="ECO:0007669"/>
    <property type="project" value="UniProtKB-KW"/>
</dbReference>
<gene>
    <name evidence="17" type="ORF">SPHA_33130</name>
</gene>
<dbReference type="PROSITE" id="PS51194">
    <property type="entry name" value="HELICASE_CTER"/>
    <property type="match status" value="1"/>
</dbReference>
<dbReference type="GO" id="GO:0005730">
    <property type="term" value="C:nucleolus"/>
    <property type="evidence" value="ECO:0007669"/>
    <property type="project" value="UniProtKB-SubCell"/>
</dbReference>
<evidence type="ECO:0000256" key="8">
    <source>
        <dbReference type="ARBA" id="ARBA00023242"/>
    </source>
</evidence>
<dbReference type="Pfam" id="PF00271">
    <property type="entry name" value="Helicase_C"/>
    <property type="match status" value="1"/>
</dbReference>
<keyword evidence="3" id="KW-0547">Nucleotide-binding</keyword>
<dbReference type="OrthoDB" id="360161at2759"/>
<evidence type="ECO:0000313" key="18">
    <source>
        <dbReference type="Proteomes" id="UP000597762"/>
    </source>
</evidence>
<dbReference type="SMART" id="SM00490">
    <property type="entry name" value="HELICc"/>
    <property type="match status" value="1"/>
</dbReference>
<comment type="subcellular location">
    <subcellularLocation>
        <location evidence="1">Nucleus</location>
        <location evidence="1">Nucleolus</location>
    </subcellularLocation>
</comment>
<dbReference type="AlphaFoldDB" id="A0A812CFB1"/>
<dbReference type="Gene3D" id="3.40.50.300">
    <property type="entry name" value="P-loop containing nucleotide triphosphate hydrolases"/>
    <property type="match status" value="2"/>
</dbReference>
<name>A0A812CFB1_ACAPH</name>
<dbReference type="SMART" id="SM00487">
    <property type="entry name" value="DEXDc"/>
    <property type="match status" value="1"/>
</dbReference>
<feature type="domain" description="DEAD-box RNA helicase Q" evidence="16">
    <location>
        <begin position="129"/>
        <end position="157"/>
    </location>
</feature>
<dbReference type="InterPro" id="IPR050079">
    <property type="entry name" value="DEAD_box_RNA_helicase"/>
</dbReference>
<dbReference type="FunFam" id="3.40.50.300:FF:000759">
    <property type="entry name" value="probable ATP-dependent RNA helicase DDX52"/>
    <property type="match status" value="1"/>
</dbReference>
<dbReference type="GO" id="GO:0016787">
    <property type="term" value="F:hydrolase activity"/>
    <property type="evidence" value="ECO:0007669"/>
    <property type="project" value="UniProtKB-KW"/>
</dbReference>
<feature type="compositionally biased region" description="Basic residues" evidence="13">
    <location>
        <begin position="514"/>
        <end position="528"/>
    </location>
</feature>
<dbReference type="InterPro" id="IPR011545">
    <property type="entry name" value="DEAD/DEAH_box_helicase_dom"/>
</dbReference>
<feature type="region of interest" description="Disordered" evidence="13">
    <location>
        <begin position="508"/>
        <end position="578"/>
    </location>
</feature>
<accession>A0A812CFB1</accession>
<evidence type="ECO:0000256" key="10">
    <source>
        <dbReference type="ARBA" id="ARBA00044533"/>
    </source>
</evidence>
<evidence type="ECO:0000256" key="11">
    <source>
        <dbReference type="ARBA" id="ARBA00047984"/>
    </source>
</evidence>
<evidence type="ECO:0000256" key="9">
    <source>
        <dbReference type="ARBA" id="ARBA00024355"/>
    </source>
</evidence>
<keyword evidence="8" id="KW-0539">Nucleus</keyword>
<dbReference type="InterPro" id="IPR044764">
    <property type="entry name" value="DDX52/Rok1_DEADc"/>
</dbReference>
<dbReference type="PANTHER" id="PTHR47959">
    <property type="entry name" value="ATP-DEPENDENT RNA HELICASE RHLE-RELATED"/>
    <property type="match status" value="1"/>
</dbReference>
<keyword evidence="5" id="KW-0347">Helicase</keyword>
<comment type="caution">
    <text evidence="17">The sequence shown here is derived from an EMBL/GenBank/DDBJ whole genome shotgun (WGS) entry which is preliminary data.</text>
</comment>
<evidence type="ECO:0000259" key="15">
    <source>
        <dbReference type="PROSITE" id="PS51194"/>
    </source>
</evidence>
<feature type="domain" description="Helicase C-terminal" evidence="15">
    <location>
        <begin position="347"/>
        <end position="508"/>
    </location>
</feature>
<comment type="similarity">
    <text evidence="9">Belongs to the DEAD box helicase family. DDX52/ROK1 subfamily.</text>
</comment>
<dbReference type="InterPro" id="IPR027417">
    <property type="entry name" value="P-loop_NTPase"/>
</dbReference>
<evidence type="ECO:0000256" key="2">
    <source>
        <dbReference type="ARBA" id="ARBA00012552"/>
    </source>
</evidence>
<evidence type="ECO:0000256" key="3">
    <source>
        <dbReference type="ARBA" id="ARBA00022741"/>
    </source>
</evidence>
<sequence length="578" mass="66039">MDGISLFRRLGVGAKFDFKRFQSDAEKLKLIEVKEPETQKCIVATPDEKPKVKEIKDKENKLNDSDSNEDDIEILPNLQLKLPDKGKKKDKSAKKVANLKKELLRHIRNKNKIHVHGQDVANPVTSFDQLNEEFNLHPRILENIQKSNYTNPTPIQMQAIPVMMQRREILACAPTGSGKTAAFILPLLHHLQEPRNAGVRAVVLAPTRELASQIYQDFQRLSEGRGFRIQYIHKANLKKFGSKTFKKIDILVTTPQRLVFLLSQESAILTLSTVEWLVIDESDKLFEDGKTGFRDQLGTIYKACDSPNIRRAMFSATFAYDVEQWCKLNLDNVVQVYIGGKNMATTTIDQQLLFAGTEIGKLFAMREIIQKGIEPPVLIFVQSKERAKELFQELIFDGINVDVIHAGRTQIQRENVVKSFREGKIWVLICTELMGRGIDFKGVNLVINYDFPNSAISYIHRIGRTGRAGRPGKAITFFVEDDVHYLRSIASVMKEAGCPVPEYMLDLKRPDKKERRKMAQTNPKRRRISTTPYEDIKAAKKQKTSKKRKPGKISKTQLKKSRPFPGKRPRKSKMENPE</sequence>
<proteinExistence type="inferred from homology"/>
<dbReference type="InterPro" id="IPR001650">
    <property type="entry name" value="Helicase_C-like"/>
</dbReference>
<dbReference type="Pfam" id="PF00270">
    <property type="entry name" value="DEAD"/>
    <property type="match status" value="1"/>
</dbReference>
<evidence type="ECO:0000256" key="6">
    <source>
        <dbReference type="ARBA" id="ARBA00022840"/>
    </source>
</evidence>
<dbReference type="EC" id="3.6.4.13" evidence="2"/>
<evidence type="ECO:0000259" key="14">
    <source>
        <dbReference type="PROSITE" id="PS51192"/>
    </source>
</evidence>
<organism evidence="17 18">
    <name type="scientific">Acanthosepion pharaonis</name>
    <name type="common">Pharaoh cuttlefish</name>
    <name type="synonym">Sepia pharaonis</name>
    <dbReference type="NCBI Taxonomy" id="158019"/>
    <lineage>
        <taxon>Eukaryota</taxon>
        <taxon>Metazoa</taxon>
        <taxon>Spiralia</taxon>
        <taxon>Lophotrochozoa</taxon>
        <taxon>Mollusca</taxon>
        <taxon>Cephalopoda</taxon>
        <taxon>Coleoidea</taxon>
        <taxon>Decapodiformes</taxon>
        <taxon>Sepiida</taxon>
        <taxon>Sepiina</taxon>
        <taxon>Sepiidae</taxon>
        <taxon>Acanthosepion</taxon>
    </lineage>
</organism>
<keyword evidence="18" id="KW-1185">Reference proteome</keyword>
<dbReference type="Proteomes" id="UP000597762">
    <property type="component" value="Unassembled WGS sequence"/>
</dbReference>
<dbReference type="GO" id="GO:0003724">
    <property type="term" value="F:RNA helicase activity"/>
    <property type="evidence" value="ECO:0007669"/>
    <property type="project" value="UniProtKB-EC"/>
</dbReference>
<dbReference type="PROSITE" id="PS51195">
    <property type="entry name" value="Q_MOTIF"/>
    <property type="match status" value="1"/>
</dbReference>
<evidence type="ECO:0000256" key="13">
    <source>
        <dbReference type="SAM" id="MobiDB-lite"/>
    </source>
</evidence>
<keyword evidence="7" id="KW-0694">RNA-binding</keyword>
<feature type="domain" description="Helicase ATP-binding" evidence="14">
    <location>
        <begin position="160"/>
        <end position="336"/>
    </location>
</feature>
<evidence type="ECO:0000256" key="7">
    <source>
        <dbReference type="ARBA" id="ARBA00022884"/>
    </source>
</evidence>
<evidence type="ECO:0000256" key="12">
    <source>
        <dbReference type="PROSITE-ProRule" id="PRU00552"/>
    </source>
</evidence>
<feature type="compositionally biased region" description="Basic residues" evidence="13">
    <location>
        <begin position="539"/>
        <end position="571"/>
    </location>
</feature>
<dbReference type="PANTHER" id="PTHR47959:SF15">
    <property type="entry name" value="RNA HELICASE"/>
    <property type="match status" value="1"/>
</dbReference>
<dbReference type="GO" id="GO:0005829">
    <property type="term" value="C:cytosol"/>
    <property type="evidence" value="ECO:0007669"/>
    <property type="project" value="TreeGrafter"/>
</dbReference>
<comment type="catalytic activity">
    <reaction evidence="11">
        <text>ATP + H2O = ADP + phosphate + H(+)</text>
        <dbReference type="Rhea" id="RHEA:13065"/>
        <dbReference type="ChEBI" id="CHEBI:15377"/>
        <dbReference type="ChEBI" id="CHEBI:15378"/>
        <dbReference type="ChEBI" id="CHEBI:30616"/>
        <dbReference type="ChEBI" id="CHEBI:43474"/>
        <dbReference type="ChEBI" id="CHEBI:456216"/>
        <dbReference type="EC" id="3.6.4.13"/>
    </reaction>
</comment>
<keyword evidence="6" id="KW-0067">ATP-binding</keyword>